<protein>
    <submittedName>
        <fullName evidence="1">TIGR02569 family protein</fullName>
    </submittedName>
</protein>
<dbReference type="InterPro" id="IPR013402">
    <property type="entry name" value="CHP02569"/>
</dbReference>
<name>A0A1Y5XVN3_KIBAR</name>
<evidence type="ECO:0000313" key="1">
    <source>
        <dbReference type="EMBL" id="SMD16272.1"/>
    </source>
</evidence>
<organism evidence="1 2">
    <name type="scientific">Kibdelosporangium aridum</name>
    <dbReference type="NCBI Taxonomy" id="2030"/>
    <lineage>
        <taxon>Bacteria</taxon>
        <taxon>Bacillati</taxon>
        <taxon>Actinomycetota</taxon>
        <taxon>Actinomycetes</taxon>
        <taxon>Pseudonocardiales</taxon>
        <taxon>Pseudonocardiaceae</taxon>
        <taxon>Kibdelosporangium</taxon>
    </lineage>
</organism>
<proteinExistence type="predicted"/>
<dbReference type="SUPFAM" id="SSF56112">
    <property type="entry name" value="Protein kinase-like (PK-like)"/>
    <property type="match status" value="1"/>
</dbReference>
<dbReference type="InterPro" id="IPR011009">
    <property type="entry name" value="Kinase-like_dom_sf"/>
</dbReference>
<keyword evidence="2" id="KW-1185">Reference proteome</keyword>
<evidence type="ECO:0000313" key="2">
    <source>
        <dbReference type="Proteomes" id="UP000192674"/>
    </source>
</evidence>
<gene>
    <name evidence="1" type="ORF">SAMN05661093_05449</name>
</gene>
<dbReference type="AlphaFoldDB" id="A0A1Y5XVN3"/>
<reference evidence="1 2" key="1">
    <citation type="submission" date="2017-04" db="EMBL/GenBank/DDBJ databases">
        <authorList>
            <person name="Afonso C.L."/>
            <person name="Miller P.J."/>
            <person name="Scott M.A."/>
            <person name="Spackman E."/>
            <person name="Goraichik I."/>
            <person name="Dimitrov K.M."/>
            <person name="Suarez D.L."/>
            <person name="Swayne D.E."/>
        </authorList>
    </citation>
    <scope>NUCLEOTIDE SEQUENCE [LARGE SCALE GENOMIC DNA]</scope>
    <source>
        <strain evidence="1 2">DSM 43828</strain>
    </source>
</reference>
<accession>A0A1Y5XVN3</accession>
<sequence length="305" mass="33235">MVRPVPTGRTTHQDDQVGPDTIASKAWRGRKSCRDAVACLPMGTPKPPPPHVRAAFGARDAEPELIDAGPMWRCGDGAFKPASSPAEAAWVAKALGDLHVPGLRIGRPLRSTDGRWVVGGWAAYRFIEGHAEPRHDEVISVSLTLHEALKSLPRPRFIDARQDVFAVADRVSSGELEMPLKPDRGGELFAELNAKQKPAKLTKQVVHGDLFGNVLFVGDADPGLIDFRPYWRPPEWAAAVVVVDALAWGGADDGIIGRWSHLAEWPQTMLQALLFRLAVHALHPRSTAESLKGLARVAEQVDQLL</sequence>
<dbReference type="EMBL" id="FWXV01000004">
    <property type="protein sequence ID" value="SMD16272.1"/>
    <property type="molecule type" value="Genomic_DNA"/>
</dbReference>
<dbReference type="NCBIfam" id="TIGR02569">
    <property type="entry name" value="TIGR02569_actnb"/>
    <property type="match status" value="1"/>
</dbReference>
<dbReference type="Proteomes" id="UP000192674">
    <property type="component" value="Unassembled WGS sequence"/>
</dbReference>
<dbReference type="Gene3D" id="3.90.1200.10">
    <property type="match status" value="1"/>
</dbReference>